<proteinExistence type="predicted"/>
<evidence type="ECO:0000313" key="1">
    <source>
        <dbReference type="EMBL" id="MDC7691728.1"/>
    </source>
</evidence>
<dbReference type="Proteomes" id="UP001221566">
    <property type="component" value="Unassembled WGS sequence"/>
</dbReference>
<keyword evidence="2" id="KW-1185">Reference proteome</keyword>
<dbReference type="EMBL" id="JAQQKY010000008">
    <property type="protein sequence ID" value="MDC7691728.1"/>
    <property type="molecule type" value="Genomic_DNA"/>
</dbReference>
<evidence type="ECO:0000313" key="2">
    <source>
        <dbReference type="Proteomes" id="UP001221566"/>
    </source>
</evidence>
<sequence>MPKLARALSRIFTAAYPVAHFPTESEAVLFARQYLAQTGRAVAVAPAVIGFDVIGGVA</sequence>
<name>A0ABT5I6C2_VOGIN</name>
<accession>A0ABT5I6C2</accession>
<dbReference type="RefSeq" id="WP_272803630.1">
    <property type="nucleotide sequence ID" value="NZ_JAQQKY010000008.1"/>
</dbReference>
<reference evidence="1 2" key="1">
    <citation type="submission" date="2023-01" db="EMBL/GenBank/DDBJ databases">
        <title>Novel species of the genus Vogesella isolated from rivers.</title>
        <authorList>
            <person name="Lu H."/>
        </authorList>
    </citation>
    <scope>NUCLEOTIDE SEQUENCE [LARGE SCALE GENOMIC DNA]</scope>
    <source>
        <strain evidence="1 2">SH7W</strain>
    </source>
</reference>
<comment type="caution">
    <text evidence="1">The sequence shown here is derived from an EMBL/GenBank/DDBJ whole genome shotgun (WGS) entry which is preliminary data.</text>
</comment>
<organism evidence="1 2">
    <name type="scientific">Vogesella indigofera</name>
    <name type="common">Pseudomonas indigofera</name>
    <dbReference type="NCBI Taxonomy" id="45465"/>
    <lineage>
        <taxon>Bacteria</taxon>
        <taxon>Pseudomonadati</taxon>
        <taxon>Pseudomonadota</taxon>
        <taxon>Betaproteobacteria</taxon>
        <taxon>Neisseriales</taxon>
        <taxon>Chromobacteriaceae</taxon>
        <taxon>Vogesella</taxon>
    </lineage>
</organism>
<gene>
    <name evidence="1" type="ORF">PQU93_13190</name>
</gene>
<protein>
    <submittedName>
        <fullName evidence="1">Uncharacterized protein</fullName>
    </submittedName>
</protein>